<protein>
    <recommendedName>
        <fullName evidence="3">Aflatoxin regulatory protein domain-containing protein</fullName>
    </recommendedName>
</protein>
<evidence type="ECO:0008006" key="3">
    <source>
        <dbReference type="Google" id="ProtNLM"/>
    </source>
</evidence>
<dbReference type="AlphaFoldDB" id="Q0CSZ3"/>
<evidence type="ECO:0000313" key="1">
    <source>
        <dbReference type="EMBL" id="EAU36465.1"/>
    </source>
</evidence>
<gene>
    <name evidence="1" type="ORF">ATEG_03191</name>
</gene>
<evidence type="ECO:0000313" key="2">
    <source>
        <dbReference type="Proteomes" id="UP000007963"/>
    </source>
</evidence>
<organism evidence="1 2">
    <name type="scientific">Aspergillus terreus (strain NIH 2624 / FGSC A1156)</name>
    <dbReference type="NCBI Taxonomy" id="341663"/>
    <lineage>
        <taxon>Eukaryota</taxon>
        <taxon>Fungi</taxon>
        <taxon>Dikarya</taxon>
        <taxon>Ascomycota</taxon>
        <taxon>Pezizomycotina</taxon>
        <taxon>Eurotiomycetes</taxon>
        <taxon>Eurotiomycetidae</taxon>
        <taxon>Eurotiales</taxon>
        <taxon>Aspergillaceae</taxon>
        <taxon>Aspergillus</taxon>
        <taxon>Aspergillus subgen. Circumdati</taxon>
    </lineage>
</organism>
<dbReference type="GeneID" id="4317885"/>
<dbReference type="OMA" id="MARVDQH"/>
<name>Q0CSZ3_ASPTN</name>
<proteinExistence type="predicted"/>
<dbReference type="HOGENOM" id="CLU_619672_0_0_1"/>
<dbReference type="VEuPathDB" id="FungiDB:ATEG_03191"/>
<reference evidence="2" key="1">
    <citation type="submission" date="2005-09" db="EMBL/GenBank/DDBJ databases">
        <title>Annotation of the Aspergillus terreus NIH2624 genome.</title>
        <authorList>
            <person name="Birren B.W."/>
            <person name="Lander E.S."/>
            <person name="Galagan J.E."/>
            <person name="Nusbaum C."/>
            <person name="Devon K."/>
            <person name="Henn M."/>
            <person name="Ma L.-J."/>
            <person name="Jaffe D.B."/>
            <person name="Butler J."/>
            <person name="Alvarez P."/>
            <person name="Gnerre S."/>
            <person name="Grabherr M."/>
            <person name="Kleber M."/>
            <person name="Mauceli E.W."/>
            <person name="Brockman W."/>
            <person name="Rounsley S."/>
            <person name="Young S.K."/>
            <person name="LaButti K."/>
            <person name="Pushparaj V."/>
            <person name="DeCaprio D."/>
            <person name="Crawford M."/>
            <person name="Koehrsen M."/>
            <person name="Engels R."/>
            <person name="Montgomery P."/>
            <person name="Pearson M."/>
            <person name="Howarth C."/>
            <person name="Larson L."/>
            <person name="Luoma S."/>
            <person name="White J."/>
            <person name="Alvarado L."/>
            <person name="Kodira C.D."/>
            <person name="Zeng Q."/>
            <person name="Oleary S."/>
            <person name="Yandava C."/>
            <person name="Denning D.W."/>
            <person name="Nierman W.C."/>
            <person name="Milne T."/>
            <person name="Madden K."/>
        </authorList>
    </citation>
    <scope>NUCLEOTIDE SEQUENCE [LARGE SCALE GENOMIC DNA]</scope>
    <source>
        <strain evidence="2">NIH 2624 / FGSC A1156</strain>
    </source>
</reference>
<dbReference type="Proteomes" id="UP000007963">
    <property type="component" value="Unassembled WGS sequence"/>
</dbReference>
<dbReference type="STRING" id="341663.Q0CSZ3"/>
<dbReference type="EMBL" id="CH476597">
    <property type="protein sequence ID" value="EAU36465.1"/>
    <property type="molecule type" value="Genomic_DNA"/>
</dbReference>
<accession>Q0CSZ3</accession>
<sequence length="383" mass="42586">MFGTLRYLPKDKTGEFLERESGVVGNTTTNKPQHSACDNCRVKKWPKSGMFAVQDTFPPLQLYPRPRAERQKEASAQVARKGPQLDENYVGLDKATQQVQGNPDSMLDPMLKEIATWSSCLDWSPGKDGTSMPESDYAVTGDLRLPAVNGFTSLELLPTPPSTYVLAASGSTNRSSENASDFAMEERPSCSCLNSAVFLLDELETPHYDGGPGAQGLDSILSIYQEVLFLCKRMINCDACRRKSGSMMMLMMVLERLAILCGEVIDAFIAQREFNRPGGAPVPVAMMEKQPMVLGEYEIDGEDYEVMMGMLMTRRLSELESLLARIKMISSSTCRAHQQARMARVDQHVKNLFQKLTSVCPLVTQWRTDTNRPVVTDAAWKAI</sequence>
<dbReference type="OrthoDB" id="2740448at2759"/>
<dbReference type="RefSeq" id="XP_001212369.1">
    <property type="nucleotide sequence ID" value="XM_001212369.1"/>
</dbReference>
<dbReference type="eggNOG" id="ENOG502S0YX">
    <property type="taxonomic scope" value="Eukaryota"/>
</dbReference>